<evidence type="ECO:0000256" key="6">
    <source>
        <dbReference type="ARBA" id="ARBA00022777"/>
    </source>
</evidence>
<accession>A0A0J1IGW8</accession>
<evidence type="ECO:0000259" key="10">
    <source>
        <dbReference type="Pfam" id="PF00696"/>
    </source>
</evidence>
<dbReference type="PIRSF" id="PIRSF000723">
    <property type="entry name" value="Carbamate_kin"/>
    <property type="match status" value="1"/>
</dbReference>
<reference evidence="11 12" key="1">
    <citation type="submission" date="2015-06" db="EMBL/GenBank/DDBJ databases">
        <title>Draft genome of the moderately acidophilic sulfate reducer Candidatus Desulfosporosinus acididurans strain M1.</title>
        <authorList>
            <person name="Poehlein A."/>
            <person name="Petzsch P."/>
            <person name="Johnson B.D."/>
            <person name="Schloemann M."/>
            <person name="Daniel R."/>
            <person name="Muehling M."/>
        </authorList>
    </citation>
    <scope>NUCLEOTIDE SEQUENCE [LARGE SCALE GENOMIC DNA]</scope>
    <source>
        <strain evidence="11 12">M1</strain>
    </source>
</reference>
<comment type="similarity">
    <text evidence="2 9">Belongs to the carbamate kinase family.</text>
</comment>
<dbReference type="STRING" id="476652.DEAC_c41500"/>
<dbReference type="InterPro" id="IPR003964">
    <property type="entry name" value="Carb_kinase"/>
</dbReference>
<dbReference type="EMBL" id="LDZY01000020">
    <property type="protein sequence ID" value="KLU63921.1"/>
    <property type="molecule type" value="Genomic_DNA"/>
</dbReference>
<dbReference type="InterPro" id="IPR001048">
    <property type="entry name" value="Asp/Glu/Uridylate_kinase"/>
</dbReference>
<dbReference type="NCBIfam" id="TIGR00746">
    <property type="entry name" value="arcC"/>
    <property type="match status" value="1"/>
</dbReference>
<gene>
    <name evidence="11" type="primary">arcC1</name>
    <name evidence="11" type="ORF">DEAC_c41500</name>
</gene>
<dbReference type="GO" id="GO:0005829">
    <property type="term" value="C:cytosol"/>
    <property type="evidence" value="ECO:0007669"/>
    <property type="project" value="TreeGrafter"/>
</dbReference>
<dbReference type="UniPathway" id="UPA00996">
    <property type="reaction ID" value="UER00366"/>
</dbReference>
<evidence type="ECO:0000256" key="5">
    <source>
        <dbReference type="ARBA" id="ARBA00022679"/>
    </source>
</evidence>
<comment type="caution">
    <text evidence="11">The sequence shown here is derived from an EMBL/GenBank/DDBJ whole genome shotgun (WGS) entry which is preliminary data.</text>
</comment>
<name>A0A0J1IGW8_9FIRM</name>
<dbReference type="GO" id="GO:0008804">
    <property type="term" value="F:carbamate kinase activity"/>
    <property type="evidence" value="ECO:0007669"/>
    <property type="project" value="UniProtKB-UniRule"/>
</dbReference>
<evidence type="ECO:0000256" key="4">
    <source>
        <dbReference type="ARBA" id="ARBA00022503"/>
    </source>
</evidence>
<dbReference type="Proteomes" id="UP000036356">
    <property type="component" value="Unassembled WGS sequence"/>
</dbReference>
<dbReference type="CDD" id="cd04235">
    <property type="entry name" value="AAK_CK"/>
    <property type="match status" value="1"/>
</dbReference>
<comment type="pathway">
    <text evidence="1">Metabolic intermediate metabolism; carbamoyl phosphate degradation; CO(2) and NH(3) from carbamoyl phosphate: step 1/1.</text>
</comment>
<dbReference type="Pfam" id="PF00696">
    <property type="entry name" value="AA_kinase"/>
    <property type="match status" value="1"/>
</dbReference>
<dbReference type="NCBIfam" id="NF009007">
    <property type="entry name" value="PRK12352.1"/>
    <property type="match status" value="1"/>
</dbReference>
<dbReference type="InterPro" id="IPR036393">
    <property type="entry name" value="AceGlu_kinase-like_sf"/>
</dbReference>
<keyword evidence="12" id="KW-1185">Reference proteome</keyword>
<dbReference type="Gene3D" id="3.40.1160.10">
    <property type="entry name" value="Acetylglutamate kinase-like"/>
    <property type="match status" value="1"/>
</dbReference>
<evidence type="ECO:0000256" key="2">
    <source>
        <dbReference type="ARBA" id="ARBA00011066"/>
    </source>
</evidence>
<dbReference type="PATRIC" id="fig|476652.3.peg.4398"/>
<dbReference type="PANTHER" id="PTHR30409:SF1">
    <property type="entry name" value="CARBAMATE KINASE-RELATED"/>
    <property type="match status" value="1"/>
</dbReference>
<protein>
    <recommendedName>
        <fullName evidence="3 8">Carbamate kinase</fullName>
    </recommendedName>
</protein>
<feature type="domain" description="Aspartate/glutamate/uridylate kinase" evidence="10">
    <location>
        <begin position="4"/>
        <end position="298"/>
    </location>
</feature>
<evidence type="ECO:0000256" key="8">
    <source>
        <dbReference type="NCBIfam" id="TIGR00746"/>
    </source>
</evidence>
<dbReference type="PRINTS" id="PR01469">
    <property type="entry name" value="CARBMTKINASE"/>
</dbReference>
<evidence type="ECO:0000256" key="3">
    <source>
        <dbReference type="ARBA" id="ARBA00013070"/>
    </source>
</evidence>
<evidence type="ECO:0000256" key="9">
    <source>
        <dbReference type="PIRNR" id="PIRNR000723"/>
    </source>
</evidence>
<keyword evidence="6 9" id="KW-0418">Kinase</keyword>
<evidence type="ECO:0000256" key="7">
    <source>
        <dbReference type="ARBA" id="ARBA00048467"/>
    </source>
</evidence>
<evidence type="ECO:0000313" key="11">
    <source>
        <dbReference type="EMBL" id="KLU63921.1"/>
    </source>
</evidence>
<organism evidence="11 12">
    <name type="scientific">Desulfosporosinus acididurans</name>
    <dbReference type="NCBI Taxonomy" id="476652"/>
    <lineage>
        <taxon>Bacteria</taxon>
        <taxon>Bacillati</taxon>
        <taxon>Bacillota</taxon>
        <taxon>Clostridia</taxon>
        <taxon>Eubacteriales</taxon>
        <taxon>Desulfitobacteriaceae</taxon>
        <taxon>Desulfosporosinus</taxon>
    </lineage>
</organism>
<dbReference type="AlphaFoldDB" id="A0A0J1IGW8"/>
<keyword evidence="5 9" id="KW-0808">Transferase</keyword>
<proteinExistence type="inferred from homology"/>
<dbReference type="GO" id="GO:0019546">
    <property type="term" value="P:L-arginine deiminase pathway"/>
    <property type="evidence" value="ECO:0007669"/>
    <property type="project" value="TreeGrafter"/>
</dbReference>
<keyword evidence="4" id="KW-0056">Arginine metabolism</keyword>
<dbReference type="SUPFAM" id="SSF53633">
    <property type="entry name" value="Carbamate kinase-like"/>
    <property type="match status" value="1"/>
</dbReference>
<dbReference type="FunFam" id="3.40.1160.10:FF:000007">
    <property type="entry name" value="Carbamate kinase"/>
    <property type="match status" value="1"/>
</dbReference>
<sequence length="316" mass="34152">MSTLAVVAIGGNSLIRDKGHETVEDQYQAVCETAKHIVGMIEQGYEVIITHGNGPQVGFILRRSEIATDVARMHQVPLVSCGADTQGAIGYQIQQAMDNEFKKRGVKKSAVTIVTQVVVSPDDPAFQKPAKPIGSFYSQEQAELIKRANPSWVMVEDAGRGYRRVVPSPLPQEIVEKDVISRLARDGYCVVSVGGGGIPVMKREDNSFQGIDAVIDKDFASSLLASDIKADLLIISTGVPTVYLNYGKPDEKALKNVSLAELKQYMAENHFAPGSMLPKVQAVIKFLENGGKEAIITNPESLEDAVAGKTGTHVYP</sequence>
<dbReference type="PANTHER" id="PTHR30409">
    <property type="entry name" value="CARBAMATE KINASE"/>
    <property type="match status" value="1"/>
</dbReference>
<evidence type="ECO:0000256" key="1">
    <source>
        <dbReference type="ARBA" id="ARBA00005118"/>
    </source>
</evidence>
<evidence type="ECO:0000313" key="12">
    <source>
        <dbReference type="Proteomes" id="UP000036356"/>
    </source>
</evidence>
<comment type="catalytic activity">
    <reaction evidence="7">
        <text>hydrogencarbonate + NH4(+) + ATP = carbamoyl phosphate + ADP + H2O + H(+)</text>
        <dbReference type="Rhea" id="RHEA:10152"/>
        <dbReference type="ChEBI" id="CHEBI:15377"/>
        <dbReference type="ChEBI" id="CHEBI:15378"/>
        <dbReference type="ChEBI" id="CHEBI:17544"/>
        <dbReference type="ChEBI" id="CHEBI:28938"/>
        <dbReference type="ChEBI" id="CHEBI:30616"/>
        <dbReference type="ChEBI" id="CHEBI:58228"/>
        <dbReference type="ChEBI" id="CHEBI:456216"/>
        <dbReference type="EC" id="2.7.2.2"/>
    </reaction>
</comment>
<dbReference type="RefSeq" id="WP_047811922.1">
    <property type="nucleotide sequence ID" value="NZ_LDZY01000020.1"/>
</dbReference>